<organism evidence="1 2">
    <name type="scientific">Streptosporangium vulgare</name>
    <dbReference type="NCBI Taxonomy" id="46190"/>
    <lineage>
        <taxon>Bacteria</taxon>
        <taxon>Bacillati</taxon>
        <taxon>Actinomycetota</taxon>
        <taxon>Actinomycetes</taxon>
        <taxon>Streptosporangiales</taxon>
        <taxon>Streptosporangiaceae</taxon>
        <taxon>Streptosporangium</taxon>
    </lineage>
</organism>
<comment type="caution">
    <text evidence="1">The sequence shown here is derived from an EMBL/GenBank/DDBJ whole genome shotgun (WGS) entry which is preliminary data.</text>
</comment>
<proteinExistence type="predicted"/>
<keyword evidence="2" id="KW-1185">Reference proteome</keyword>
<evidence type="ECO:0000313" key="1">
    <source>
        <dbReference type="EMBL" id="MFB9681232.1"/>
    </source>
</evidence>
<name>A0ABV5TQ22_9ACTN</name>
<sequence length="111" mass="11880">MPDAINITLTEDDDGAATFSITSDGSLFDLSSATVFAIVKPTQHVEDDDDTAHLLEQGDGVTVVDAGEGTVRLDFPDAVMGSPSTWFYKIRVTVASKTRTAIWGWLTISDA</sequence>
<gene>
    <name evidence="1" type="ORF">ACFFRH_37630</name>
</gene>
<reference evidence="1 2" key="1">
    <citation type="submission" date="2024-09" db="EMBL/GenBank/DDBJ databases">
        <authorList>
            <person name="Sun Q."/>
            <person name="Mori K."/>
        </authorList>
    </citation>
    <scope>NUCLEOTIDE SEQUENCE [LARGE SCALE GENOMIC DNA]</scope>
    <source>
        <strain evidence="1 2">JCM 3028</strain>
    </source>
</reference>
<protein>
    <recommendedName>
        <fullName evidence="3">BppU N-terminal domain-containing protein</fullName>
    </recommendedName>
</protein>
<evidence type="ECO:0008006" key="3">
    <source>
        <dbReference type="Google" id="ProtNLM"/>
    </source>
</evidence>
<dbReference type="EMBL" id="JBHMBS010000031">
    <property type="protein sequence ID" value="MFB9681232.1"/>
    <property type="molecule type" value="Genomic_DNA"/>
</dbReference>
<evidence type="ECO:0000313" key="2">
    <source>
        <dbReference type="Proteomes" id="UP001589610"/>
    </source>
</evidence>
<accession>A0ABV5TQ22</accession>
<dbReference type="RefSeq" id="WP_386162321.1">
    <property type="nucleotide sequence ID" value="NZ_JBHMBS010000031.1"/>
</dbReference>
<dbReference type="Proteomes" id="UP001589610">
    <property type="component" value="Unassembled WGS sequence"/>
</dbReference>